<keyword evidence="1" id="KW-0175">Coiled coil</keyword>
<organism evidence="3 4">
    <name type="scientific">Stentor coeruleus</name>
    <dbReference type="NCBI Taxonomy" id="5963"/>
    <lineage>
        <taxon>Eukaryota</taxon>
        <taxon>Sar</taxon>
        <taxon>Alveolata</taxon>
        <taxon>Ciliophora</taxon>
        <taxon>Postciliodesmatophora</taxon>
        <taxon>Heterotrichea</taxon>
        <taxon>Heterotrichida</taxon>
        <taxon>Stentoridae</taxon>
        <taxon>Stentor</taxon>
    </lineage>
</organism>
<dbReference type="AlphaFoldDB" id="A0A1R2CXX9"/>
<feature type="compositionally biased region" description="Polar residues" evidence="2">
    <location>
        <begin position="299"/>
        <end position="317"/>
    </location>
</feature>
<feature type="coiled-coil region" evidence="1">
    <location>
        <begin position="418"/>
        <end position="445"/>
    </location>
</feature>
<accession>A0A1R2CXX9</accession>
<sequence>MINSAQSPRSQLSASKEDISNPRNTSQAFFKTENNWSILSGHIGNIIIPSFSEDNLSKKPNTLIPFSSPKQSTPQSISQNSNKSKLKVENAINYLILRDIGCSREDAITFTSRKRPDRISFINNLPQNLRKDFKMNYIKSRCLQSKPKDIDYNFESISEAYTNFMKKKHVTYEEFINFYEKKANKTDAKLQKLNLIKQDDTNVPENSHQELKTSRTLKNLQIVEPDGTKHEYSTHPDMISPQNFSLSVKGRKTTLNLAPLEKIEVKMPTPKIHSKSNGLKKLANTMESMSFEAPLKNISEITHNSPKANETKTQVSSKDNRGCKSDSTLPDLHNGFSTASSKHYYKRFSSIPIHEIHKQHMTSSDDESNDLNFLKLVHEEKKLIDMIRLQKYRYAQKKGEENAKFLQKNQNRKKQKDAKEQINVRNKFEKKMEKIKKAKKVKEEILIKKLSERKTNKKESTDKELTMRNIYIQSQ</sequence>
<reference evidence="3 4" key="1">
    <citation type="submission" date="2016-11" db="EMBL/GenBank/DDBJ databases">
        <title>The macronuclear genome of Stentor coeruleus: a giant cell with tiny introns.</title>
        <authorList>
            <person name="Slabodnick M."/>
            <person name="Ruby J.G."/>
            <person name="Reiff S.B."/>
            <person name="Swart E.C."/>
            <person name="Gosai S."/>
            <person name="Prabakaran S."/>
            <person name="Witkowska E."/>
            <person name="Larue G.E."/>
            <person name="Fisher S."/>
            <person name="Freeman R.M."/>
            <person name="Gunawardena J."/>
            <person name="Chu W."/>
            <person name="Stover N.A."/>
            <person name="Gregory B.D."/>
            <person name="Nowacki M."/>
            <person name="Derisi J."/>
            <person name="Roy S.W."/>
            <person name="Marshall W.F."/>
            <person name="Sood P."/>
        </authorList>
    </citation>
    <scope>NUCLEOTIDE SEQUENCE [LARGE SCALE GENOMIC DNA]</scope>
    <source>
        <strain evidence="3">WM001</strain>
    </source>
</reference>
<evidence type="ECO:0000313" key="3">
    <source>
        <dbReference type="EMBL" id="OMJ93869.1"/>
    </source>
</evidence>
<feature type="region of interest" description="Disordered" evidence="2">
    <location>
        <begin position="1"/>
        <end position="24"/>
    </location>
</feature>
<proteinExistence type="predicted"/>
<keyword evidence="4" id="KW-1185">Reference proteome</keyword>
<dbReference type="OrthoDB" id="327264at2759"/>
<name>A0A1R2CXX9_9CILI</name>
<dbReference type="Proteomes" id="UP000187209">
    <property type="component" value="Unassembled WGS sequence"/>
</dbReference>
<gene>
    <name evidence="3" type="ORF">SteCoe_3058</name>
</gene>
<feature type="region of interest" description="Disordered" evidence="2">
    <location>
        <begin position="299"/>
        <end position="326"/>
    </location>
</feature>
<evidence type="ECO:0000313" key="4">
    <source>
        <dbReference type="Proteomes" id="UP000187209"/>
    </source>
</evidence>
<feature type="compositionally biased region" description="Polar residues" evidence="2">
    <location>
        <begin position="1"/>
        <end position="14"/>
    </location>
</feature>
<evidence type="ECO:0000256" key="2">
    <source>
        <dbReference type="SAM" id="MobiDB-lite"/>
    </source>
</evidence>
<dbReference type="EMBL" id="MPUH01000035">
    <property type="protein sequence ID" value="OMJ93869.1"/>
    <property type="molecule type" value="Genomic_DNA"/>
</dbReference>
<evidence type="ECO:0000256" key="1">
    <source>
        <dbReference type="SAM" id="Coils"/>
    </source>
</evidence>
<comment type="caution">
    <text evidence="3">The sequence shown here is derived from an EMBL/GenBank/DDBJ whole genome shotgun (WGS) entry which is preliminary data.</text>
</comment>
<feature type="region of interest" description="Disordered" evidence="2">
    <location>
        <begin position="62"/>
        <end position="82"/>
    </location>
</feature>
<protein>
    <submittedName>
        <fullName evidence="3">Uncharacterized protein</fullName>
    </submittedName>
</protein>